<dbReference type="InterPro" id="IPR010651">
    <property type="entry name" value="Sugar_transport"/>
</dbReference>
<dbReference type="EMBL" id="JAHUZB010000002">
    <property type="protein sequence ID" value="MBV7390118.1"/>
    <property type="molecule type" value="Genomic_DNA"/>
</dbReference>
<reference evidence="9 10" key="1">
    <citation type="submission" date="2021-06" db="EMBL/GenBank/DDBJ databases">
        <title>Enterococcus alishanensis sp. nov., a novel lactic acid bacterium isolated from fresh coffee beans.</title>
        <authorList>
            <person name="Chen Y.-S."/>
        </authorList>
    </citation>
    <scope>NUCLEOTIDE SEQUENCE [LARGE SCALE GENOMIC DNA]</scope>
    <source>
        <strain evidence="9 10">ALS3</strain>
    </source>
</reference>
<accession>A0ABS6TB35</accession>
<comment type="caution">
    <text evidence="9">The sequence shown here is derived from an EMBL/GenBank/DDBJ whole genome shotgun (WGS) entry which is preliminary data.</text>
</comment>
<dbReference type="RefSeq" id="WP_218325171.1">
    <property type="nucleotide sequence ID" value="NZ_JAHUZB010000002.1"/>
</dbReference>
<proteinExistence type="inferred from homology"/>
<evidence type="ECO:0000256" key="1">
    <source>
        <dbReference type="ARBA" id="ARBA00004651"/>
    </source>
</evidence>
<evidence type="ECO:0000313" key="10">
    <source>
        <dbReference type="Proteomes" id="UP000774130"/>
    </source>
</evidence>
<evidence type="ECO:0000256" key="2">
    <source>
        <dbReference type="ARBA" id="ARBA00006117"/>
    </source>
</evidence>
<keyword evidence="5 8" id="KW-0812">Transmembrane</keyword>
<keyword evidence="10" id="KW-1185">Reference proteome</keyword>
<evidence type="ECO:0000256" key="6">
    <source>
        <dbReference type="ARBA" id="ARBA00022989"/>
    </source>
</evidence>
<evidence type="ECO:0000256" key="4">
    <source>
        <dbReference type="ARBA" id="ARBA00022597"/>
    </source>
</evidence>
<feature type="transmembrane region" description="Helical" evidence="8">
    <location>
        <begin position="144"/>
        <end position="164"/>
    </location>
</feature>
<evidence type="ECO:0000313" key="9">
    <source>
        <dbReference type="EMBL" id="MBV7390118.1"/>
    </source>
</evidence>
<comment type="subcellular location">
    <subcellularLocation>
        <location evidence="1">Cell membrane</location>
        <topology evidence="1">Multi-pass membrane protein</topology>
    </subcellularLocation>
</comment>
<evidence type="ECO:0000256" key="3">
    <source>
        <dbReference type="ARBA" id="ARBA00022448"/>
    </source>
</evidence>
<comment type="similarity">
    <text evidence="2">Belongs to the GRP transporter (TC 2.A.7.5) family.</text>
</comment>
<protein>
    <submittedName>
        <fullName evidence="9">GRP family sugar transporter</fullName>
    </submittedName>
</protein>
<sequence length="280" mass="30877">MNIMIALIPAISWGLQPLFAKWLGGRLSNQILGVGMGAMIVGSGVYLSISPEKISFGSFMLSLLSGLFFLVGQLGQLRALKMIGVTQMMLISVASQLIISDLSQLIFNGFNGVSGLILVLVSILMIGAIFILAFRDLKSTRNKFLQALVIIFFSSFSFNLYFSISNVINTGNFSFYFPQMVGVFISAIVYVLLTNPKSFVQKKSWYNVIIGLLISVSTIGYLFLDKLYDQKINYLISAVAVVITMMGGMIVFHEVEQRRLKYFLLSGGLFALGSILLSLY</sequence>
<gene>
    <name evidence="9" type="ORF">KUA55_05450</name>
</gene>
<keyword evidence="7 8" id="KW-0472">Membrane</keyword>
<dbReference type="Proteomes" id="UP000774130">
    <property type="component" value="Unassembled WGS sequence"/>
</dbReference>
<feature type="transmembrane region" description="Helical" evidence="8">
    <location>
        <begin position="55"/>
        <end position="72"/>
    </location>
</feature>
<feature type="transmembrane region" description="Helical" evidence="8">
    <location>
        <begin position="262"/>
        <end position="279"/>
    </location>
</feature>
<evidence type="ECO:0000256" key="7">
    <source>
        <dbReference type="ARBA" id="ARBA00023136"/>
    </source>
</evidence>
<organism evidence="9 10">
    <name type="scientific">Enterococcus alishanensis</name>
    <dbReference type="NCBI Taxonomy" id="1303817"/>
    <lineage>
        <taxon>Bacteria</taxon>
        <taxon>Bacillati</taxon>
        <taxon>Bacillota</taxon>
        <taxon>Bacilli</taxon>
        <taxon>Lactobacillales</taxon>
        <taxon>Enterococcaceae</taxon>
        <taxon>Enterococcus</taxon>
    </lineage>
</organism>
<feature type="transmembrane region" description="Helical" evidence="8">
    <location>
        <begin position="31"/>
        <end position="49"/>
    </location>
</feature>
<dbReference type="CDD" id="cd23110">
    <property type="entry name" value="GRP"/>
    <property type="match status" value="1"/>
</dbReference>
<keyword evidence="4 9" id="KW-0762">Sugar transport</keyword>
<name>A0ABS6TB35_9ENTE</name>
<feature type="transmembrane region" description="Helical" evidence="8">
    <location>
        <begin position="205"/>
        <end position="223"/>
    </location>
</feature>
<dbReference type="Pfam" id="PF06800">
    <property type="entry name" value="Sugar_transport"/>
    <property type="match status" value="1"/>
</dbReference>
<evidence type="ECO:0000256" key="8">
    <source>
        <dbReference type="SAM" id="Phobius"/>
    </source>
</evidence>
<feature type="transmembrane region" description="Helical" evidence="8">
    <location>
        <begin position="176"/>
        <end position="193"/>
    </location>
</feature>
<keyword evidence="6 8" id="KW-1133">Transmembrane helix</keyword>
<feature type="transmembrane region" description="Helical" evidence="8">
    <location>
        <begin position="105"/>
        <end position="132"/>
    </location>
</feature>
<evidence type="ECO:0000256" key="5">
    <source>
        <dbReference type="ARBA" id="ARBA00022692"/>
    </source>
</evidence>
<feature type="transmembrane region" description="Helical" evidence="8">
    <location>
        <begin position="235"/>
        <end position="255"/>
    </location>
</feature>
<keyword evidence="3" id="KW-0813">Transport</keyword>